<dbReference type="EMBL" id="JADCKA010000005">
    <property type="protein sequence ID" value="MBE5035505.1"/>
    <property type="molecule type" value="Genomic_DNA"/>
</dbReference>
<proteinExistence type="predicted"/>
<keyword evidence="1" id="KW-0812">Transmembrane</keyword>
<feature type="transmembrane region" description="Helical" evidence="1">
    <location>
        <begin position="252"/>
        <end position="273"/>
    </location>
</feature>
<evidence type="ECO:0000256" key="1">
    <source>
        <dbReference type="SAM" id="Phobius"/>
    </source>
</evidence>
<feature type="transmembrane region" description="Helical" evidence="1">
    <location>
        <begin position="476"/>
        <end position="497"/>
    </location>
</feature>
<evidence type="ECO:0008006" key="4">
    <source>
        <dbReference type="Google" id="ProtNLM"/>
    </source>
</evidence>
<gene>
    <name evidence="2" type="ORF">INF20_04305</name>
</gene>
<name>A0ABR9QXA4_9FIRM</name>
<feature type="transmembrane region" description="Helical" evidence="1">
    <location>
        <begin position="74"/>
        <end position="96"/>
    </location>
</feature>
<dbReference type="InterPro" id="IPR031599">
    <property type="entry name" value="ABC_tran_2"/>
</dbReference>
<keyword evidence="3" id="KW-1185">Reference proteome</keyword>
<comment type="caution">
    <text evidence="2">The sequence shown here is derived from an EMBL/GenBank/DDBJ whole genome shotgun (WGS) entry which is preliminary data.</text>
</comment>
<feature type="transmembrane region" description="Helical" evidence="1">
    <location>
        <begin position="39"/>
        <end position="62"/>
    </location>
</feature>
<feature type="transmembrane region" description="Helical" evidence="1">
    <location>
        <begin position="126"/>
        <end position="147"/>
    </location>
</feature>
<feature type="transmembrane region" description="Helical" evidence="1">
    <location>
        <begin position="360"/>
        <end position="381"/>
    </location>
</feature>
<dbReference type="RefSeq" id="WP_226385151.1">
    <property type="nucleotide sequence ID" value="NZ_JADCKA010000005.1"/>
</dbReference>
<keyword evidence="1" id="KW-0472">Membrane</keyword>
<feature type="transmembrane region" description="Helical" evidence="1">
    <location>
        <begin position="159"/>
        <end position="183"/>
    </location>
</feature>
<feature type="transmembrane region" description="Helical" evidence="1">
    <location>
        <begin position="432"/>
        <end position="456"/>
    </location>
</feature>
<feature type="transmembrane region" description="Helical" evidence="1">
    <location>
        <begin position="509"/>
        <end position="529"/>
    </location>
</feature>
<protein>
    <recommendedName>
        <fullName evidence="4">ABC transporter permease</fullName>
    </recommendedName>
</protein>
<dbReference type="Proteomes" id="UP001516588">
    <property type="component" value="Unassembled WGS sequence"/>
</dbReference>
<evidence type="ECO:0000313" key="3">
    <source>
        <dbReference type="Proteomes" id="UP001516588"/>
    </source>
</evidence>
<accession>A0ABR9QXA4</accession>
<feature type="transmembrane region" description="Helical" evidence="1">
    <location>
        <begin position="320"/>
        <end position="340"/>
    </location>
</feature>
<dbReference type="Pfam" id="PF16949">
    <property type="entry name" value="ABC_tran_2"/>
    <property type="match status" value="1"/>
</dbReference>
<feature type="transmembrane region" description="Helical" evidence="1">
    <location>
        <begin position="195"/>
        <end position="217"/>
    </location>
</feature>
<keyword evidence="1" id="KW-1133">Transmembrane helix</keyword>
<evidence type="ECO:0000313" key="2">
    <source>
        <dbReference type="EMBL" id="MBE5035505.1"/>
    </source>
</evidence>
<feature type="transmembrane region" description="Helical" evidence="1">
    <location>
        <begin position="402"/>
        <end position="426"/>
    </location>
</feature>
<sequence>MLKLLISIKMKAMFEGMFASSKTKGGKSSKKEKSGKGKMASYIFLIIFLVVIVGGLFATIFWQIGRPFIALGLGWLYFAMMGIFVFLLCFVGSVFVTQTQIYESKDNELLLSMPVKPSMILASRMISLLLLNYAYEMIIALPAGIVYGALGGFTAGGVVAYILCILLLPLLAVTVSSLFGWIVAAISSKMKSKRIVSMALSLILFGLYMYVCMQWQMYVQKLIENGQAVAEAIKGTLPPFYHMGVAISDGNIISMLIFALWTILPFALIYLFVSRSFIKIATAKRGGAKIEYRKKAMKESGIKKALLVNEMRRLGSSNMYMFNAAIGLAFMVGISVYLAIKSGDFAPVIAMIDPTHMMTAAMGCLLIMAMASLTIISAPTISLEAKTLWILKSLPLAGRDVLWAKAMMHIVISLPFVLVSAIILAVTYEMNIVGIALMILVPCAFVALTGIAGVIINLKYPKFNWVNESAAVKQGLAPTVAILVSMALVVIPVLLYFFVIKDTGLNMEIYMTLVLVIFAVLTVLAYRYLMTVGVRKFEKLQSE</sequence>
<reference evidence="2 3" key="1">
    <citation type="submission" date="2020-10" db="EMBL/GenBank/DDBJ databases">
        <title>ChiBAC.</title>
        <authorList>
            <person name="Zenner C."/>
            <person name="Hitch T.C.A."/>
            <person name="Clavel T."/>
        </authorList>
    </citation>
    <scope>NUCLEOTIDE SEQUENCE [LARGE SCALE GENOMIC DNA]</scope>
    <source>
        <strain evidence="2 3">DSM 108706</strain>
    </source>
</reference>
<organism evidence="2 3">
    <name type="scientific">Gallibacter intestinalis</name>
    <dbReference type="NCBI Taxonomy" id="2779356"/>
    <lineage>
        <taxon>Bacteria</taxon>
        <taxon>Bacillati</taxon>
        <taxon>Bacillota</taxon>
        <taxon>Clostridia</taxon>
        <taxon>Eubacteriales</taxon>
        <taxon>Eubacteriaceae</taxon>
        <taxon>Gallibacter</taxon>
    </lineage>
</organism>